<keyword evidence="2" id="KW-1185">Reference proteome</keyword>
<gene>
    <name evidence="1" type="ORF">K1T71_010883</name>
</gene>
<name>A0ACC1CQ37_9NEOP</name>
<evidence type="ECO:0000313" key="2">
    <source>
        <dbReference type="Proteomes" id="UP000824533"/>
    </source>
</evidence>
<comment type="caution">
    <text evidence="1">The sequence shown here is derived from an EMBL/GenBank/DDBJ whole genome shotgun (WGS) entry which is preliminary data.</text>
</comment>
<organism evidence="1 2">
    <name type="scientific">Dendrolimus kikuchii</name>
    <dbReference type="NCBI Taxonomy" id="765133"/>
    <lineage>
        <taxon>Eukaryota</taxon>
        <taxon>Metazoa</taxon>
        <taxon>Ecdysozoa</taxon>
        <taxon>Arthropoda</taxon>
        <taxon>Hexapoda</taxon>
        <taxon>Insecta</taxon>
        <taxon>Pterygota</taxon>
        <taxon>Neoptera</taxon>
        <taxon>Endopterygota</taxon>
        <taxon>Lepidoptera</taxon>
        <taxon>Glossata</taxon>
        <taxon>Ditrysia</taxon>
        <taxon>Bombycoidea</taxon>
        <taxon>Lasiocampidae</taxon>
        <taxon>Dendrolimus</taxon>
    </lineage>
</organism>
<dbReference type="EMBL" id="CM034405">
    <property type="protein sequence ID" value="KAJ0173734.1"/>
    <property type="molecule type" value="Genomic_DNA"/>
</dbReference>
<accession>A0ACC1CQ37</accession>
<evidence type="ECO:0000313" key="1">
    <source>
        <dbReference type="EMBL" id="KAJ0173734.1"/>
    </source>
</evidence>
<dbReference type="Proteomes" id="UP000824533">
    <property type="component" value="Linkage Group LG19"/>
</dbReference>
<reference evidence="1 2" key="1">
    <citation type="journal article" date="2021" name="Front. Genet.">
        <title>Chromosome-Level Genome Assembly Reveals Significant Gene Expansion in the Toll and IMD Signaling Pathways of Dendrolimus kikuchii.</title>
        <authorList>
            <person name="Zhou J."/>
            <person name="Wu P."/>
            <person name="Xiong Z."/>
            <person name="Liu N."/>
            <person name="Zhao N."/>
            <person name="Ji M."/>
            <person name="Qiu Y."/>
            <person name="Yang B."/>
        </authorList>
    </citation>
    <scope>NUCLEOTIDE SEQUENCE [LARGE SCALE GENOMIC DNA]</scope>
    <source>
        <strain evidence="1">Ann1</strain>
    </source>
</reference>
<sequence length="330" mass="37404">MANTLDSSSQLGYEKSEETFSDWDKHSKNTDKSLEFMIVTQGDNVHWSTAANSKIEASGDSEKRRYIMAMRHGERVDLTFGQWVPHCFDENGKYVRKDLNLPIQLPERVGGKDTYARDSPLTRVGRLQAYLVGEGLRLAGVQLKHVYASCAYRSVETAQALLEGLQADPSVKIRVEPGIFEYKMWYMDNGALMTFMTPLELHKAGYNIDLDYTPYVETDITTPETIEEFYKRNEKVMQSVLKDTESEGGNIIFVGHGTTLDQMVTALTRLGDNKTKHPPYEIDTNLLRIPYCAVAAMKDRPFELVDPPCPPSMNSCSGRYNWKMLLDIVS</sequence>
<protein>
    <submittedName>
        <fullName evidence="1">Uncharacterized protein</fullName>
    </submittedName>
</protein>
<proteinExistence type="predicted"/>